<dbReference type="EMBL" id="JANFNG010000020">
    <property type="protein sequence ID" value="MCQ4083292.1"/>
    <property type="molecule type" value="Genomic_DNA"/>
</dbReference>
<evidence type="ECO:0008006" key="3">
    <source>
        <dbReference type="Google" id="ProtNLM"/>
    </source>
</evidence>
<protein>
    <recommendedName>
        <fullName evidence="3">Serine-threonine protein kinase</fullName>
    </recommendedName>
</protein>
<dbReference type="RefSeq" id="WP_255922224.1">
    <property type="nucleotide sequence ID" value="NZ_JANFNG010000020.1"/>
</dbReference>
<dbReference type="Proteomes" id="UP001057702">
    <property type="component" value="Unassembled WGS sequence"/>
</dbReference>
<comment type="caution">
    <text evidence="1">The sequence shown here is derived from an EMBL/GenBank/DDBJ whole genome shotgun (WGS) entry which is preliminary data.</text>
</comment>
<reference evidence="1" key="1">
    <citation type="submission" date="2022-06" db="EMBL/GenBank/DDBJ databases">
        <title>Draft genome sequence of Streptomyces sp. RB6PN25 isolated from peat swamp forest in Thailand.</title>
        <authorList>
            <person name="Duangmal K."/>
            <person name="Klaysubun C."/>
        </authorList>
    </citation>
    <scope>NUCLEOTIDE SEQUENCE</scope>
    <source>
        <strain evidence="1">RB6PN25</strain>
    </source>
</reference>
<dbReference type="Gene3D" id="3.40.50.1820">
    <property type="entry name" value="alpha/beta hydrolase"/>
    <property type="match status" value="1"/>
</dbReference>
<organism evidence="1 2">
    <name type="scientific">Streptomyces humicola</name>
    <dbReference type="NCBI Taxonomy" id="2953240"/>
    <lineage>
        <taxon>Bacteria</taxon>
        <taxon>Bacillati</taxon>
        <taxon>Actinomycetota</taxon>
        <taxon>Actinomycetes</taxon>
        <taxon>Kitasatosporales</taxon>
        <taxon>Streptomycetaceae</taxon>
        <taxon>Streptomyces</taxon>
    </lineage>
</organism>
<proteinExistence type="predicted"/>
<evidence type="ECO:0000313" key="2">
    <source>
        <dbReference type="Proteomes" id="UP001057702"/>
    </source>
</evidence>
<evidence type="ECO:0000313" key="1">
    <source>
        <dbReference type="EMBL" id="MCQ4083292.1"/>
    </source>
</evidence>
<keyword evidence="2" id="KW-1185">Reference proteome</keyword>
<dbReference type="InterPro" id="IPR029058">
    <property type="entry name" value="AB_hydrolase_fold"/>
</dbReference>
<name>A0ABT1Q046_9ACTN</name>
<dbReference type="SUPFAM" id="SSF53474">
    <property type="entry name" value="alpha/beta-Hydrolases"/>
    <property type="match status" value="1"/>
</dbReference>
<sequence>MAGIGVDPYWDVSFDADGRAAPQRPDALVRSIASAGLTDLIVFAHAWNNDHPTASRVFRRFFTPFPALLEAGRATARVGYAGVHWPSMRFTDEAVPDYRPSPNAEEAADRAVRQGLDQPTLTALTQQFPGRADDLGRMAELLRDRPASDDALREYIGLLRGFVRTTDHASAHTPREICESFADALQSAGAGAAPGQARVWSGAREVLRWAVYSLTAQRAGVVGESGLGPLLRRIADAAPTLRIHLLGHSLGGRLVCSALPALPREPGCVRSVTLLQGALSHPALADQLHRIDGPLVACHSVHDNALGVLYPLASRLIDGTAFGDGHAAVGYEGVHGDGAAVRMTLAQTAPSAGPFPSRGCVSVDARAVVRAGRPPVGAHSDICHAALGRVVLRAGRIVG</sequence>
<accession>A0ABT1Q046</accession>
<gene>
    <name evidence="1" type="ORF">NGB36_22465</name>
</gene>